<evidence type="ECO:0000313" key="3">
    <source>
        <dbReference type="EMBL" id="KAL3681618.1"/>
    </source>
</evidence>
<dbReference type="Proteomes" id="UP001633002">
    <property type="component" value="Unassembled WGS sequence"/>
</dbReference>
<comment type="caution">
    <text evidence="3">The sequence shown here is derived from an EMBL/GenBank/DDBJ whole genome shotgun (WGS) entry which is preliminary data.</text>
</comment>
<evidence type="ECO:0000313" key="4">
    <source>
        <dbReference type="Proteomes" id="UP001633002"/>
    </source>
</evidence>
<evidence type="ECO:0000256" key="1">
    <source>
        <dbReference type="SAM" id="MobiDB-lite"/>
    </source>
</evidence>
<dbReference type="InterPro" id="IPR002921">
    <property type="entry name" value="Fungal_lipase-type"/>
</dbReference>
<dbReference type="CDD" id="cd00519">
    <property type="entry name" value="Lipase_3"/>
    <property type="match status" value="1"/>
</dbReference>
<protein>
    <recommendedName>
        <fullName evidence="2">Fungal lipase-type domain-containing protein</fullName>
    </recommendedName>
</protein>
<evidence type="ECO:0000259" key="2">
    <source>
        <dbReference type="Pfam" id="PF01764"/>
    </source>
</evidence>
<keyword evidence="4" id="KW-1185">Reference proteome</keyword>
<dbReference type="Pfam" id="PF01764">
    <property type="entry name" value="Lipase_3"/>
    <property type="match status" value="1"/>
</dbReference>
<dbReference type="Gene3D" id="3.40.50.1820">
    <property type="entry name" value="alpha/beta hydrolase"/>
    <property type="match status" value="1"/>
</dbReference>
<proteinExistence type="predicted"/>
<dbReference type="InterPro" id="IPR029058">
    <property type="entry name" value="AB_hydrolase_fold"/>
</dbReference>
<gene>
    <name evidence="3" type="ORF">R1sor_024574</name>
</gene>
<feature type="compositionally biased region" description="Basic and acidic residues" evidence="1">
    <location>
        <begin position="23"/>
        <end position="37"/>
    </location>
</feature>
<dbReference type="InterPro" id="IPR044819">
    <property type="entry name" value="OBL-like"/>
</dbReference>
<feature type="region of interest" description="Disordered" evidence="1">
    <location>
        <begin position="1"/>
        <end position="39"/>
    </location>
</feature>
<dbReference type="SUPFAM" id="SSF53474">
    <property type="entry name" value="alpha/beta-Hydrolases"/>
    <property type="match status" value="1"/>
</dbReference>
<name>A0ABD3GQX8_9MARC</name>
<feature type="domain" description="Fungal lipase-type" evidence="2">
    <location>
        <begin position="260"/>
        <end position="444"/>
    </location>
</feature>
<dbReference type="PANTHER" id="PTHR46086">
    <property type="entry name" value="ALPHA/BETA-HYDROLASES SUPERFAMILY PROTEIN"/>
    <property type="match status" value="1"/>
</dbReference>
<accession>A0ABD3GQX8</accession>
<dbReference type="EMBL" id="JBJQOH010000007">
    <property type="protein sequence ID" value="KAL3681618.1"/>
    <property type="molecule type" value="Genomic_DNA"/>
</dbReference>
<dbReference type="AlphaFoldDB" id="A0ABD3GQX8"/>
<dbReference type="PANTHER" id="PTHR46086:SF3">
    <property type="entry name" value="TRIACYLGLYCEROL LIPASE OBL1"/>
    <property type="match status" value="1"/>
</dbReference>
<reference evidence="3 4" key="1">
    <citation type="submission" date="2024-09" db="EMBL/GenBank/DDBJ databases">
        <title>Chromosome-scale assembly of Riccia sorocarpa.</title>
        <authorList>
            <person name="Paukszto L."/>
        </authorList>
    </citation>
    <scope>NUCLEOTIDE SEQUENCE [LARGE SCALE GENOMIC DNA]</scope>
    <source>
        <strain evidence="3">LP-2024</strain>
        <tissue evidence="3">Aerial parts of the thallus</tissue>
    </source>
</reference>
<organism evidence="3 4">
    <name type="scientific">Riccia sorocarpa</name>
    <dbReference type="NCBI Taxonomy" id="122646"/>
    <lineage>
        <taxon>Eukaryota</taxon>
        <taxon>Viridiplantae</taxon>
        <taxon>Streptophyta</taxon>
        <taxon>Embryophyta</taxon>
        <taxon>Marchantiophyta</taxon>
        <taxon>Marchantiopsida</taxon>
        <taxon>Marchantiidae</taxon>
        <taxon>Marchantiales</taxon>
        <taxon>Ricciaceae</taxon>
        <taxon>Riccia</taxon>
    </lineage>
</organism>
<sequence length="583" mass="66147">MAPAEKLYDANVNSKEPIANGSEKLDKEPAPPAKETESYVVADPQSRRHGSDHRGAFHYAWDAILGHDDGKKGQITYSDKIQAKGEANQTWQAKISVVCLKILFNIYAPMKAFGQFVEDILNLFVANGGVIRTFYHIFFPWAWYKLVILDRQHADYKSFLALLDPRVELYTDFGQNPDKIDQANAEIFPGTQYGSQFTADVLVMASKIAYENANSVNRTVGKTWKMNFVGFWDCWNEFQGEQNTQVFIFTDRPVDARAVVVAWRGTEPFNTLDWSTDFDFSWLEIKGLGKVHVGFLEALGLGDRNEMETFVNMQKSAASRQRAGQHEVGDSNLSGLSNSVKSDKYKRLAYDYVTKRLKALMRQHQNAKLFVTGHSLGGALANLYTGLLFFNEEEKLTSRIAAVYTFGQPRVGAKDYSDYLIGKLTTERYWRVVYSNDLVPRIPFDGPIFQFKHSGYCYFYDERHTLATLEDVPNPNYFTWSISDFFKHRIEALYDLILSVFAGWIYGPKFREGWIALAVRSTGIIMPGMCGHLLNNYVNAVRLGPTVLDSKLNKHKYGLFNWIASFLGAQSENYSATTAHHGA</sequence>